<dbReference type="EC" id="2.7.7.-" evidence="13"/>
<evidence type="ECO:0000313" key="17">
    <source>
        <dbReference type="EMBL" id="KAJ8980821.1"/>
    </source>
</evidence>
<evidence type="ECO:0000256" key="13">
    <source>
        <dbReference type="PIRNR" id="PIRNR036573"/>
    </source>
</evidence>
<evidence type="ECO:0000256" key="5">
    <source>
        <dbReference type="ARBA" id="ARBA00022679"/>
    </source>
</evidence>
<dbReference type="InterPro" id="IPR043128">
    <property type="entry name" value="Rev_trsase/Diguanyl_cyclase"/>
</dbReference>
<evidence type="ECO:0000256" key="6">
    <source>
        <dbReference type="ARBA" id="ARBA00022695"/>
    </source>
</evidence>
<dbReference type="Gene3D" id="1.20.58.1280">
    <property type="entry name" value="DNA repair protein Rev1, C-terminal domain"/>
    <property type="match status" value="1"/>
</dbReference>
<keyword evidence="4 13" id="KW-0237">DNA synthesis</keyword>
<feature type="region of interest" description="Disordered" evidence="14">
    <location>
        <begin position="695"/>
        <end position="740"/>
    </location>
</feature>
<dbReference type="InterPro" id="IPR053848">
    <property type="entry name" value="IMS_HHH_1"/>
</dbReference>
<dbReference type="Gene3D" id="1.10.150.20">
    <property type="entry name" value="5' to 3' exonuclease, C-terminal subdomain"/>
    <property type="match status" value="1"/>
</dbReference>
<feature type="domain" description="UmuC" evidence="16">
    <location>
        <begin position="262"/>
        <end position="484"/>
    </location>
</feature>
<evidence type="ECO:0000256" key="10">
    <source>
        <dbReference type="ARBA" id="ARBA00023125"/>
    </source>
</evidence>
<dbReference type="PANTHER" id="PTHR45990">
    <property type="entry name" value="DNA REPAIR PROTEIN REV1"/>
    <property type="match status" value="1"/>
</dbReference>
<dbReference type="Pfam" id="PF14377">
    <property type="entry name" value="UBM"/>
    <property type="match status" value="1"/>
</dbReference>
<evidence type="ECO:0000256" key="4">
    <source>
        <dbReference type="ARBA" id="ARBA00022634"/>
    </source>
</evidence>
<comment type="similarity">
    <text evidence="2 13">Belongs to the DNA polymerase type-Y family.</text>
</comment>
<evidence type="ECO:0000256" key="8">
    <source>
        <dbReference type="ARBA" id="ARBA00022763"/>
    </source>
</evidence>
<feature type="compositionally biased region" description="Polar residues" evidence="14">
    <location>
        <begin position="713"/>
        <end position="730"/>
    </location>
</feature>
<comment type="subcellular location">
    <subcellularLocation>
        <location evidence="1 13">Nucleus</location>
    </subcellularLocation>
</comment>
<dbReference type="Gene3D" id="3.40.50.10190">
    <property type="entry name" value="BRCT domain"/>
    <property type="match status" value="1"/>
</dbReference>
<dbReference type="InterPro" id="IPR031991">
    <property type="entry name" value="Rev1_C"/>
</dbReference>
<evidence type="ECO:0000259" key="15">
    <source>
        <dbReference type="PROSITE" id="PS50172"/>
    </source>
</evidence>
<evidence type="ECO:0000256" key="1">
    <source>
        <dbReference type="ARBA" id="ARBA00004123"/>
    </source>
</evidence>
<protein>
    <recommendedName>
        <fullName evidence="3 13">DNA repair protein REV1</fullName>
        <ecNumber evidence="13">2.7.7.-</ecNumber>
    </recommendedName>
</protein>
<gene>
    <name evidence="17" type="ORF">NQ317_000554</name>
</gene>
<dbReference type="InterPro" id="IPR025527">
    <property type="entry name" value="HUWE1/Rev1_UBM"/>
</dbReference>
<dbReference type="Pfam" id="PF11799">
    <property type="entry name" value="IMS_C"/>
    <property type="match status" value="1"/>
</dbReference>
<evidence type="ECO:0000256" key="2">
    <source>
        <dbReference type="ARBA" id="ARBA00010945"/>
    </source>
</evidence>
<dbReference type="Pfam" id="PF16589">
    <property type="entry name" value="BRCT_2"/>
    <property type="match status" value="1"/>
</dbReference>
<dbReference type="PANTHER" id="PTHR45990:SF1">
    <property type="entry name" value="DNA REPAIR PROTEIN REV1"/>
    <property type="match status" value="1"/>
</dbReference>
<dbReference type="Gene3D" id="6.10.250.1630">
    <property type="match status" value="1"/>
</dbReference>
<accession>A0ABQ9JRF8</accession>
<dbReference type="InterPro" id="IPR001357">
    <property type="entry name" value="BRCT_dom"/>
</dbReference>
<evidence type="ECO:0000313" key="18">
    <source>
        <dbReference type="Proteomes" id="UP001162164"/>
    </source>
</evidence>
<evidence type="ECO:0000256" key="9">
    <source>
        <dbReference type="ARBA" id="ARBA00022842"/>
    </source>
</evidence>
<dbReference type="InterPro" id="IPR036775">
    <property type="entry name" value="DNA_pol_Y-fam_lit_finger_sf"/>
</dbReference>
<keyword evidence="11 13" id="KW-0234">DNA repair</keyword>
<keyword evidence="12 13" id="KW-0539">Nucleus</keyword>
<evidence type="ECO:0000256" key="14">
    <source>
        <dbReference type="SAM" id="MobiDB-lite"/>
    </source>
</evidence>
<comment type="function">
    <text evidence="13">Deoxycytidyl transferase involved in DNA repair. Transfers a dCMP residue from dCTP to the 3'-end of a DNA primer in a template-dependent reaction. May assist in the first step in the bypass of abasic lesions by the insertion of a nucleotide opposite the lesion. Required for normal induction of mutations by physical and chemical agents.</text>
</comment>
<evidence type="ECO:0000256" key="7">
    <source>
        <dbReference type="ARBA" id="ARBA00022723"/>
    </source>
</evidence>
<keyword evidence="18" id="KW-1185">Reference proteome</keyword>
<keyword evidence="8 13" id="KW-0227">DNA damage</keyword>
<keyword evidence="10 13" id="KW-0238">DNA-binding</keyword>
<evidence type="ECO:0000256" key="12">
    <source>
        <dbReference type="ARBA" id="ARBA00023242"/>
    </source>
</evidence>
<name>A0ABQ9JRF8_9CUCU</name>
<dbReference type="InterPro" id="IPR036420">
    <property type="entry name" value="BRCT_dom_sf"/>
</dbReference>
<dbReference type="InterPro" id="IPR038401">
    <property type="entry name" value="Rev1_C_sf"/>
</dbReference>
<evidence type="ECO:0000256" key="3">
    <source>
        <dbReference type="ARBA" id="ARBA00020399"/>
    </source>
</evidence>
<dbReference type="InterPro" id="IPR001126">
    <property type="entry name" value="UmuC"/>
</dbReference>
<feature type="domain" description="BRCT" evidence="15">
    <location>
        <begin position="47"/>
        <end position="133"/>
    </location>
</feature>
<dbReference type="InterPro" id="IPR017961">
    <property type="entry name" value="DNA_pol_Y-fam_little_finger"/>
</dbReference>
<evidence type="ECO:0000256" key="11">
    <source>
        <dbReference type="ARBA" id="ARBA00023204"/>
    </source>
</evidence>
<dbReference type="Pfam" id="PF16727">
    <property type="entry name" value="REV1_C"/>
    <property type="match status" value="1"/>
</dbReference>
<dbReference type="Pfam" id="PF00817">
    <property type="entry name" value="IMS"/>
    <property type="match status" value="1"/>
</dbReference>
<dbReference type="PROSITE" id="PS50173">
    <property type="entry name" value="UMUC"/>
    <property type="match status" value="1"/>
</dbReference>
<dbReference type="InterPro" id="IPR043502">
    <property type="entry name" value="DNA/RNA_pol_sf"/>
</dbReference>
<dbReference type="Gene3D" id="3.30.1490.100">
    <property type="entry name" value="DNA polymerase, Y-family, little finger domain"/>
    <property type="match status" value="1"/>
</dbReference>
<dbReference type="SUPFAM" id="SSF52113">
    <property type="entry name" value="BRCT domain"/>
    <property type="match status" value="1"/>
</dbReference>
<dbReference type="Proteomes" id="UP001162164">
    <property type="component" value="Unassembled WGS sequence"/>
</dbReference>
<reference evidence="17" key="1">
    <citation type="journal article" date="2023" name="Insect Mol. Biol.">
        <title>Genome sequencing provides insights into the evolution of gene families encoding plant cell wall-degrading enzymes in longhorned beetles.</title>
        <authorList>
            <person name="Shin N.R."/>
            <person name="Okamura Y."/>
            <person name="Kirsch R."/>
            <person name="Pauchet Y."/>
        </authorList>
    </citation>
    <scope>NUCLEOTIDE SEQUENCE</scope>
    <source>
        <strain evidence="17">MMC_N1</strain>
    </source>
</reference>
<dbReference type="EMBL" id="JAPWTJ010000230">
    <property type="protein sequence ID" value="KAJ8980821.1"/>
    <property type="molecule type" value="Genomic_DNA"/>
</dbReference>
<dbReference type="Gene3D" id="3.30.70.270">
    <property type="match status" value="2"/>
</dbReference>
<sequence length="892" mass="99812">MGRTTNGRPKKDRPTEDEEMGFGAWGGYMAAKRAKLLDQFHHAEIEKVSDIFKSVAIHVNGLTKPPADTLKNLMAAHGGEFHMYQVSGTTHIIASNLPNVKIKHLGSVPIVKPSWITDSIELGKLLDYRRYLLYTNQSVTQPRIDFPVIEKASSNKPVASSVAETNDLSKIVEKSLIILEKDVKKGVFDQIRRGPTKTAADPKFLEEFYNNSRLHLISTLGAEFKQLIVQMREKSDGKFPGREDLICLKGKTTSNVLSGSVIMHIDMDCFFVSVGLRNHPELRGKPVAITHARNGQLMMNNAHRKASREQEFEMYKDRLPHGVISRVDKLDVNSSLSEIASCSYEARKCGVKNGMFLGQAIKLCPELRTLPYDFEGYREVSNTLYKTIASYTLDIEAVSCDEVYVDVTNILKETGLTVDEWATHIRNEIMNVTRCPCSAGFGANRLQARLATRKAKPSGQYHLQADDVEMYMSDIPLADLPGVGYATLAKLGNLGLNTCGDVQVTSLKVLQGMDKRPLNFHHERKSVSAEVNYGIRFKTVGECYNFLQSLSTEVYGRLDDIGMRARCLTLKLSVRAADAPVETAKFLGCGICDSLTKSVSNILVNSAEVVFREVKILYDKLNPPFVDLRGVGIQLTKLEKNAPLNKALTKFLNQPTKKVETITGVSNKPSIEASSEKNCTENNVKISAKTKDVVKSKRGRPKGIRSSAGRVQKNGTNMSLNKYFGQNKNVPRSEKIPSQKAAPLNEEIDLSVLNELPEDLRNEIIKEYQLEDKIQVSVPSTSSDVKNTEQASKYPENLNLKNESETNKWIQSSERPSEFDVNMIAEHFKQLAIDREIDVLKVIFNFLHRTFSDLNCHWHNAYYSMVNVVQQGMVMRYGGTLMVDRKFGCCGM</sequence>
<keyword evidence="5 13" id="KW-0808">Transferase</keyword>
<keyword evidence="9" id="KW-0460">Magnesium</keyword>
<dbReference type="SUPFAM" id="SSF56672">
    <property type="entry name" value="DNA/RNA polymerases"/>
    <property type="match status" value="1"/>
</dbReference>
<comment type="caution">
    <text evidence="17">The sequence shown here is derived from an EMBL/GenBank/DDBJ whole genome shotgun (WGS) entry which is preliminary data.</text>
</comment>
<dbReference type="SUPFAM" id="SSF100879">
    <property type="entry name" value="Lesion bypass DNA polymerase (Y-family), little finger domain"/>
    <property type="match status" value="1"/>
</dbReference>
<evidence type="ECO:0000259" key="16">
    <source>
        <dbReference type="PROSITE" id="PS50173"/>
    </source>
</evidence>
<organism evidence="17 18">
    <name type="scientific">Molorchus minor</name>
    <dbReference type="NCBI Taxonomy" id="1323400"/>
    <lineage>
        <taxon>Eukaryota</taxon>
        <taxon>Metazoa</taxon>
        <taxon>Ecdysozoa</taxon>
        <taxon>Arthropoda</taxon>
        <taxon>Hexapoda</taxon>
        <taxon>Insecta</taxon>
        <taxon>Pterygota</taxon>
        <taxon>Neoptera</taxon>
        <taxon>Endopterygota</taxon>
        <taxon>Coleoptera</taxon>
        <taxon>Polyphaga</taxon>
        <taxon>Cucujiformia</taxon>
        <taxon>Chrysomeloidea</taxon>
        <taxon>Cerambycidae</taxon>
        <taxon>Lamiinae</taxon>
        <taxon>Monochamini</taxon>
        <taxon>Molorchus</taxon>
    </lineage>
</organism>
<dbReference type="CDD" id="cd01701">
    <property type="entry name" value="PolY_Rev1"/>
    <property type="match status" value="1"/>
</dbReference>
<dbReference type="Pfam" id="PF21999">
    <property type="entry name" value="IMS_HHH_1"/>
    <property type="match status" value="1"/>
</dbReference>
<dbReference type="PROSITE" id="PS50172">
    <property type="entry name" value="BRCT"/>
    <property type="match status" value="1"/>
</dbReference>
<keyword evidence="6 13" id="KW-0548">Nucleotidyltransferase</keyword>
<dbReference type="PIRSF" id="PIRSF036573">
    <property type="entry name" value="REV1"/>
    <property type="match status" value="1"/>
</dbReference>
<dbReference type="Gene3D" id="6.10.250.1490">
    <property type="match status" value="1"/>
</dbReference>
<proteinExistence type="inferred from homology"/>
<dbReference type="InterPro" id="IPR012112">
    <property type="entry name" value="REV1"/>
</dbReference>
<keyword evidence="7" id="KW-0479">Metal-binding</keyword>
<dbReference type="SMART" id="SM00292">
    <property type="entry name" value="BRCT"/>
    <property type="match status" value="1"/>
</dbReference>
<dbReference type="CDD" id="cd17719">
    <property type="entry name" value="BRCT_Rev1"/>
    <property type="match status" value="1"/>
</dbReference>
<dbReference type="Gene3D" id="3.40.1170.60">
    <property type="match status" value="1"/>
</dbReference>